<dbReference type="HAMAP" id="MF_02040">
    <property type="entry name" value="Mrp_NBP35"/>
    <property type="match status" value="1"/>
</dbReference>
<keyword evidence="2" id="KW-0547">Nucleotide-binding</keyword>
<dbReference type="PROSITE" id="PS51257">
    <property type="entry name" value="PROKAR_LIPOPROTEIN"/>
    <property type="match status" value="1"/>
</dbReference>
<proteinExistence type="inferred from homology"/>
<dbReference type="EMBL" id="HBIZ01046506">
    <property type="protein sequence ID" value="CAE0777170.1"/>
    <property type="molecule type" value="Transcribed_RNA"/>
</dbReference>
<evidence type="ECO:0000256" key="2">
    <source>
        <dbReference type="ARBA" id="ARBA00022741"/>
    </source>
</evidence>
<dbReference type="GO" id="GO:0046872">
    <property type="term" value="F:metal ion binding"/>
    <property type="evidence" value="ECO:0007669"/>
    <property type="project" value="UniProtKB-KW"/>
</dbReference>
<dbReference type="PANTHER" id="PTHR42961">
    <property type="entry name" value="IRON-SULFUR PROTEIN NUBPL"/>
    <property type="match status" value="1"/>
</dbReference>
<dbReference type="AlphaFoldDB" id="A0A7S4BUW4"/>
<dbReference type="GO" id="GO:0005524">
    <property type="term" value="F:ATP binding"/>
    <property type="evidence" value="ECO:0007669"/>
    <property type="project" value="UniProtKB-KW"/>
</dbReference>
<comment type="similarity">
    <text evidence="6">Belongs to the Mrp/NBP35 ATP-binding proteins family.</text>
</comment>
<dbReference type="GO" id="GO:0051539">
    <property type="term" value="F:4 iron, 4 sulfur cluster binding"/>
    <property type="evidence" value="ECO:0007669"/>
    <property type="project" value="TreeGrafter"/>
</dbReference>
<evidence type="ECO:0000256" key="5">
    <source>
        <dbReference type="ARBA" id="ARBA00023014"/>
    </source>
</evidence>
<evidence type="ECO:0000256" key="4">
    <source>
        <dbReference type="ARBA" id="ARBA00023004"/>
    </source>
</evidence>
<gene>
    <name evidence="7" type="ORF">PCAR00345_LOCUS29809</name>
</gene>
<dbReference type="GO" id="GO:0140663">
    <property type="term" value="F:ATP-dependent FeS chaperone activity"/>
    <property type="evidence" value="ECO:0007669"/>
    <property type="project" value="InterPro"/>
</dbReference>
<dbReference type="InterPro" id="IPR044304">
    <property type="entry name" value="NUBPL-like"/>
</dbReference>
<dbReference type="InterPro" id="IPR027417">
    <property type="entry name" value="P-loop_NTPase"/>
</dbReference>
<keyword evidence="4" id="KW-0408">Iron</keyword>
<dbReference type="Pfam" id="PF10609">
    <property type="entry name" value="ParA"/>
    <property type="match status" value="1"/>
</dbReference>
<keyword evidence="1" id="KW-0479">Metal-binding</keyword>
<dbReference type="CDD" id="cd02037">
    <property type="entry name" value="Mrp_NBP35"/>
    <property type="match status" value="1"/>
</dbReference>
<dbReference type="InterPro" id="IPR000808">
    <property type="entry name" value="Mrp-like_CS"/>
</dbReference>
<keyword evidence="3" id="KW-0067">ATP-binding</keyword>
<protein>
    <recommendedName>
        <fullName evidence="8">MIP18 family-like domain-containing protein</fullName>
    </recommendedName>
</protein>
<dbReference type="PANTHER" id="PTHR42961:SF2">
    <property type="entry name" value="IRON-SULFUR PROTEIN NUBPL"/>
    <property type="match status" value="1"/>
</dbReference>
<keyword evidence="5" id="KW-0411">Iron-sulfur</keyword>
<accession>A0A7S4BUW4</accession>
<dbReference type="SUPFAM" id="SSF52540">
    <property type="entry name" value="P-loop containing nucleoside triphosphate hydrolases"/>
    <property type="match status" value="1"/>
</dbReference>
<evidence type="ECO:0000256" key="1">
    <source>
        <dbReference type="ARBA" id="ARBA00022723"/>
    </source>
</evidence>
<evidence type="ECO:0000256" key="3">
    <source>
        <dbReference type="ARBA" id="ARBA00022840"/>
    </source>
</evidence>
<dbReference type="InterPro" id="IPR019591">
    <property type="entry name" value="Mrp/NBP35_ATP-bd"/>
</dbReference>
<dbReference type="GO" id="GO:0016226">
    <property type="term" value="P:iron-sulfur cluster assembly"/>
    <property type="evidence" value="ECO:0007669"/>
    <property type="project" value="InterPro"/>
</dbReference>
<reference evidence="7" key="1">
    <citation type="submission" date="2021-01" db="EMBL/GenBank/DDBJ databases">
        <authorList>
            <person name="Corre E."/>
            <person name="Pelletier E."/>
            <person name="Niang G."/>
            <person name="Scheremetjew M."/>
            <person name="Finn R."/>
            <person name="Kale V."/>
            <person name="Holt S."/>
            <person name="Cochrane G."/>
            <person name="Meng A."/>
            <person name="Brown T."/>
            <person name="Cohen L."/>
        </authorList>
    </citation>
    <scope>NUCLEOTIDE SEQUENCE</scope>
    <source>
        <strain evidence="7">CCMP645</strain>
    </source>
</reference>
<dbReference type="Gene3D" id="3.40.50.300">
    <property type="entry name" value="P-loop containing nucleotide triphosphate hydrolases"/>
    <property type="match status" value="1"/>
</dbReference>
<evidence type="ECO:0000313" key="7">
    <source>
        <dbReference type="EMBL" id="CAE0777170.1"/>
    </source>
</evidence>
<name>A0A7S4BUW4_CHRCT</name>
<sequence>MNLQLYRARRLAASTAQVAFVACRKPHRRFSAMISTFRASPPLVHASCRLLPSNDVKRITFLSTLSSPRARAALEGELMEIMRRAVSEHEAIVRDLTVNADGRVTCTLILRSGALNGEALRSAAADAIESMPWATGSEIRLKLATPPSFMGRHAPASLSKVGALVAVSSCKGGVGKSTVALNLACALASKGARVGLLDADVHGPSLPSLVTLPAGALPIVQQAATKLLQPAEAHGLLLMSYGYIAKGASINATSGAAMRGPMTGRVAQQMLSGTDWGALDYLLVDMPPGTGDVQLTLAQTYGFTAAVVVSTPQRVVLADVLKGIDVLKELKVPILAVIENMAFFTDESGKRHFPFGKSQLGAVCAHAGVDETCAFRLPLDPQVSGAADAGSPVVRSEGAAAANELFGALADTVVRRTHALQDELALQRNAQLRFDPARGVVLRFFAGPDEGRELVLPRKELQRLPGAPAGSASQVPASVELCEGPERGIAVRVRWEGGGESSISLDDIKRIAAQ</sequence>
<evidence type="ECO:0008006" key="8">
    <source>
        <dbReference type="Google" id="ProtNLM"/>
    </source>
</evidence>
<dbReference type="InterPro" id="IPR033756">
    <property type="entry name" value="YlxH/NBP35"/>
</dbReference>
<evidence type="ECO:0000256" key="6">
    <source>
        <dbReference type="ARBA" id="ARBA00024036"/>
    </source>
</evidence>
<organism evidence="7">
    <name type="scientific">Chrysotila carterae</name>
    <name type="common">Marine alga</name>
    <name type="synonym">Syracosphaera carterae</name>
    <dbReference type="NCBI Taxonomy" id="13221"/>
    <lineage>
        <taxon>Eukaryota</taxon>
        <taxon>Haptista</taxon>
        <taxon>Haptophyta</taxon>
        <taxon>Prymnesiophyceae</taxon>
        <taxon>Isochrysidales</taxon>
        <taxon>Isochrysidaceae</taxon>
        <taxon>Chrysotila</taxon>
    </lineage>
</organism>
<dbReference type="PROSITE" id="PS01215">
    <property type="entry name" value="MRP"/>
    <property type="match status" value="1"/>
</dbReference>